<protein>
    <recommendedName>
        <fullName evidence="3">Nitroreductase family deazaflavin-dependent oxidoreductase</fullName>
    </recommendedName>
</protein>
<dbReference type="InterPro" id="IPR004378">
    <property type="entry name" value="F420H2_quin_Rdtase"/>
</dbReference>
<evidence type="ECO:0000313" key="2">
    <source>
        <dbReference type="Proteomes" id="UP001143463"/>
    </source>
</evidence>
<dbReference type="RefSeq" id="WP_063739866.1">
    <property type="nucleotide sequence ID" value="NZ_BAAAUZ010000019.1"/>
</dbReference>
<gene>
    <name evidence="1" type="ORF">GCM10017577_65580</name>
</gene>
<keyword evidence="2" id="KW-1185">Reference proteome</keyword>
<sequence length="328" mass="36242">MTGGNRARSVEWLHALKRWMYRGGRPGRLARAMNHLAAAQFAAGLLSPRRAATLEVTARRSGRTIALPVVVVEQEGRRYLVSMLGERAEWVRNVRAARGRAVLRRRGREAVHLDELEPAARAPILRRYLQLAPGARPHLRVPSDAPLAEFERIAGDFPVFRITSDVPPGSTPGAPARRRTNALPPALGHRVNAAVERLAARGLTPGNTVSLEVRGRRTGLPRRIAVVVARHADRDYLVSLAGESEWVRNLRAAGGEAVLRHGDARRVRLTPVAVPDRAPILHAFLQRRALSRSPARAARYYFDLPPHPSIEQLAPLAERYPVFAVQDA</sequence>
<proteinExistence type="predicted"/>
<evidence type="ECO:0000313" key="1">
    <source>
        <dbReference type="EMBL" id="GLL15408.1"/>
    </source>
</evidence>
<comment type="caution">
    <text evidence="1">The sequence shown here is derived from an EMBL/GenBank/DDBJ whole genome shotgun (WGS) entry which is preliminary data.</text>
</comment>
<name>A0A9W6P051_9PSEU</name>
<dbReference type="Gene3D" id="2.30.110.10">
    <property type="entry name" value="Electron Transport, Fmn-binding Protein, Chain A"/>
    <property type="match status" value="2"/>
</dbReference>
<dbReference type="Pfam" id="PF04075">
    <property type="entry name" value="F420H2_quin_red"/>
    <property type="match status" value="1"/>
</dbReference>
<reference evidence="1" key="1">
    <citation type="journal article" date="2014" name="Int. J. Syst. Evol. Microbiol.">
        <title>Complete genome sequence of Corynebacterium casei LMG S-19264T (=DSM 44701T), isolated from a smear-ripened cheese.</title>
        <authorList>
            <consortium name="US DOE Joint Genome Institute (JGI-PGF)"/>
            <person name="Walter F."/>
            <person name="Albersmeier A."/>
            <person name="Kalinowski J."/>
            <person name="Ruckert C."/>
        </authorList>
    </citation>
    <scope>NUCLEOTIDE SEQUENCE</scope>
    <source>
        <strain evidence="1">VKM Ac-1069</strain>
    </source>
</reference>
<dbReference type="Proteomes" id="UP001143463">
    <property type="component" value="Unassembled WGS sequence"/>
</dbReference>
<evidence type="ECO:0008006" key="3">
    <source>
        <dbReference type="Google" id="ProtNLM"/>
    </source>
</evidence>
<dbReference type="GO" id="GO:0016491">
    <property type="term" value="F:oxidoreductase activity"/>
    <property type="evidence" value="ECO:0007669"/>
    <property type="project" value="InterPro"/>
</dbReference>
<accession>A0A9W6P051</accession>
<dbReference type="InterPro" id="IPR012349">
    <property type="entry name" value="Split_barrel_FMN-bd"/>
</dbReference>
<dbReference type="EMBL" id="BSFQ01000046">
    <property type="protein sequence ID" value="GLL15408.1"/>
    <property type="molecule type" value="Genomic_DNA"/>
</dbReference>
<dbReference type="AlphaFoldDB" id="A0A9W6P051"/>
<reference evidence="1" key="2">
    <citation type="submission" date="2023-01" db="EMBL/GenBank/DDBJ databases">
        <authorList>
            <person name="Sun Q."/>
            <person name="Evtushenko L."/>
        </authorList>
    </citation>
    <scope>NUCLEOTIDE SEQUENCE</scope>
    <source>
        <strain evidence="1">VKM Ac-1069</strain>
    </source>
</reference>
<organism evidence="1 2">
    <name type="scientific">Pseudonocardia halophobica</name>
    <dbReference type="NCBI Taxonomy" id="29401"/>
    <lineage>
        <taxon>Bacteria</taxon>
        <taxon>Bacillati</taxon>
        <taxon>Actinomycetota</taxon>
        <taxon>Actinomycetes</taxon>
        <taxon>Pseudonocardiales</taxon>
        <taxon>Pseudonocardiaceae</taxon>
        <taxon>Pseudonocardia</taxon>
    </lineage>
</organism>